<protein>
    <submittedName>
        <fullName evidence="1">DUF1415 domain-containing protein</fullName>
    </submittedName>
</protein>
<reference evidence="1 2" key="1">
    <citation type="submission" date="2019-09" db="EMBL/GenBank/DDBJ databases">
        <title>The Halomonas whole genome shotgun (WGS).</title>
        <authorList>
            <person name="Xie Z."/>
        </authorList>
    </citation>
    <scope>NUCLEOTIDE SEQUENCE [LARGE SCALE GENOMIC DNA]</scope>
    <source>
        <strain evidence="1 2">NBT06E8</strain>
    </source>
</reference>
<dbReference type="RefSeq" id="WP_153842214.1">
    <property type="nucleotide sequence ID" value="NZ_CP048602.1"/>
</dbReference>
<dbReference type="Pfam" id="PF07209">
    <property type="entry name" value="DUF1415"/>
    <property type="match status" value="1"/>
</dbReference>
<gene>
    <name evidence="1" type="ORF">F1978_00905</name>
</gene>
<keyword evidence="2" id="KW-1185">Reference proteome</keyword>
<comment type="caution">
    <text evidence="1">The sequence shown here is derived from an EMBL/GenBank/DDBJ whole genome shotgun (WGS) entry which is preliminary data.</text>
</comment>
<sequence length="188" mass="21436">MTQDADQQIVEQTLVWVRRFIVGHEICPFAKRELENDTIRVEVVRSKKVEVALEELAAEMVWLDEHPETETTLLTFPTLFKSFDHYLDYVELAENLLIELGYDGVYQLATFHPDYCFDGAGPDDAANYSNRSPYPMVHVLREASVERAIAFYGDTAAIPERNIAYLTGLGSDVAEAQLQECFKTIPRK</sequence>
<accession>A0ABQ6XCV8</accession>
<name>A0ABQ6XCV8_9GAMM</name>
<proteinExistence type="predicted"/>
<dbReference type="Proteomes" id="UP000466130">
    <property type="component" value="Unassembled WGS sequence"/>
</dbReference>
<organism evidence="1 2">
    <name type="scientific">Vreelandella piezotolerans</name>
    <dbReference type="NCBI Taxonomy" id="2609667"/>
    <lineage>
        <taxon>Bacteria</taxon>
        <taxon>Pseudomonadati</taxon>
        <taxon>Pseudomonadota</taxon>
        <taxon>Gammaproteobacteria</taxon>
        <taxon>Oceanospirillales</taxon>
        <taxon>Halomonadaceae</taxon>
        <taxon>Vreelandella</taxon>
    </lineage>
</organism>
<dbReference type="EMBL" id="VWRT01000001">
    <property type="protein sequence ID" value="KAE8439846.1"/>
    <property type="molecule type" value="Genomic_DNA"/>
</dbReference>
<evidence type="ECO:0000313" key="2">
    <source>
        <dbReference type="Proteomes" id="UP000466130"/>
    </source>
</evidence>
<dbReference type="InterPro" id="IPR009858">
    <property type="entry name" value="DUF1415"/>
</dbReference>
<evidence type="ECO:0000313" key="1">
    <source>
        <dbReference type="EMBL" id="KAE8439846.1"/>
    </source>
</evidence>